<evidence type="ECO:0000313" key="2">
    <source>
        <dbReference type="Proteomes" id="UP000319257"/>
    </source>
</evidence>
<evidence type="ECO:0000313" key="1">
    <source>
        <dbReference type="EMBL" id="TPX16041.1"/>
    </source>
</evidence>
<keyword evidence="2" id="KW-1185">Reference proteome</keyword>
<dbReference type="OrthoDB" id="3223416at2759"/>
<name>A0A507BGD3_9PEZI</name>
<dbReference type="AlphaFoldDB" id="A0A507BGD3"/>
<gene>
    <name evidence="1" type="ORF">E0L32_000375</name>
</gene>
<accession>A0A507BGD3</accession>
<dbReference type="RefSeq" id="XP_030997752.1">
    <property type="nucleotide sequence ID" value="XM_031138084.1"/>
</dbReference>
<dbReference type="GeneID" id="41967822"/>
<organism evidence="1 2">
    <name type="scientific">Thyridium curvatum</name>
    <dbReference type="NCBI Taxonomy" id="1093900"/>
    <lineage>
        <taxon>Eukaryota</taxon>
        <taxon>Fungi</taxon>
        <taxon>Dikarya</taxon>
        <taxon>Ascomycota</taxon>
        <taxon>Pezizomycotina</taxon>
        <taxon>Sordariomycetes</taxon>
        <taxon>Sordariomycetidae</taxon>
        <taxon>Thyridiales</taxon>
        <taxon>Thyridiaceae</taxon>
        <taxon>Thyridium</taxon>
    </lineage>
</organism>
<dbReference type="EMBL" id="SKBQ01000001">
    <property type="protein sequence ID" value="TPX16041.1"/>
    <property type="molecule type" value="Genomic_DNA"/>
</dbReference>
<protein>
    <submittedName>
        <fullName evidence="1">Uncharacterized protein</fullName>
    </submittedName>
</protein>
<reference evidence="1 2" key="1">
    <citation type="submission" date="2019-06" db="EMBL/GenBank/DDBJ databases">
        <title>Draft genome sequence of the filamentous fungus Phialemoniopsis curvata isolated from diesel fuel.</title>
        <authorList>
            <person name="Varaljay V.A."/>
            <person name="Lyon W.J."/>
            <person name="Crouch A.L."/>
            <person name="Drake C.E."/>
            <person name="Hollomon J.M."/>
            <person name="Nadeau L.J."/>
            <person name="Nunn H.S."/>
            <person name="Stevenson B.S."/>
            <person name="Bojanowski C.L."/>
            <person name="Crookes-Goodson W.J."/>
        </authorList>
    </citation>
    <scope>NUCLEOTIDE SEQUENCE [LARGE SCALE GENOMIC DNA]</scope>
    <source>
        <strain evidence="1 2">D216</strain>
    </source>
</reference>
<dbReference type="InParanoid" id="A0A507BGD3"/>
<sequence>MYGAEPWEMGPGPKAGRSGADYITDQPRSSSLVSGGSILKPKVAMLALVVLSFFPCLVAAAAKCTPYLTASAVVSEPDGIARIECWQFGAPLHTYPTVGAALTVANTTNVTYVVLPPRSSEGIHKPPHPMLFVLVSGLAHITLPYGDDEVWVMEGVNGFLVANDVTGEGHFTDYPSDKETVALQLPFDQGRIPVHKVLHHGACNSSSGQDQALTSATLVVQALFLHQKTPELDALDKLPNSANVASRIDETSAPPPEPSHVETLFADIGDGTSPKGFPAPKSLQQLAECQQVGFFLVLLAGDSKH</sequence>
<dbReference type="Proteomes" id="UP000319257">
    <property type="component" value="Unassembled WGS sequence"/>
</dbReference>
<comment type="caution">
    <text evidence="1">The sequence shown here is derived from an EMBL/GenBank/DDBJ whole genome shotgun (WGS) entry which is preliminary data.</text>
</comment>
<proteinExistence type="predicted"/>